<comment type="caution">
    <text evidence="1">The sequence shown here is derived from an EMBL/GenBank/DDBJ whole genome shotgun (WGS) entry which is preliminary data.</text>
</comment>
<sequence>MVEEAILQLIGNKDIKSMGIADLGCSSGPNTLSVISEIVSVVQATCGHLGRPVPEFRLFLNDLYSNDFNYLFMSLPTFIKSLKEDKGIGEATQFFISGVS</sequence>
<evidence type="ECO:0000313" key="2">
    <source>
        <dbReference type="Proteomes" id="UP001396334"/>
    </source>
</evidence>
<name>A0ABR2QMV4_9ROSI</name>
<evidence type="ECO:0000313" key="1">
    <source>
        <dbReference type="EMBL" id="KAK9001821.1"/>
    </source>
</evidence>
<evidence type="ECO:0008006" key="3">
    <source>
        <dbReference type="Google" id="ProtNLM"/>
    </source>
</evidence>
<organism evidence="1 2">
    <name type="scientific">Hibiscus sabdariffa</name>
    <name type="common">roselle</name>
    <dbReference type="NCBI Taxonomy" id="183260"/>
    <lineage>
        <taxon>Eukaryota</taxon>
        <taxon>Viridiplantae</taxon>
        <taxon>Streptophyta</taxon>
        <taxon>Embryophyta</taxon>
        <taxon>Tracheophyta</taxon>
        <taxon>Spermatophyta</taxon>
        <taxon>Magnoliopsida</taxon>
        <taxon>eudicotyledons</taxon>
        <taxon>Gunneridae</taxon>
        <taxon>Pentapetalae</taxon>
        <taxon>rosids</taxon>
        <taxon>malvids</taxon>
        <taxon>Malvales</taxon>
        <taxon>Malvaceae</taxon>
        <taxon>Malvoideae</taxon>
        <taxon>Hibiscus</taxon>
    </lineage>
</organism>
<gene>
    <name evidence="1" type="ORF">V6N11_024519</name>
</gene>
<accession>A0ABR2QMV4</accession>
<dbReference type="Gene3D" id="3.40.50.150">
    <property type="entry name" value="Vaccinia Virus protein VP39"/>
    <property type="match status" value="1"/>
</dbReference>
<keyword evidence="2" id="KW-1185">Reference proteome</keyword>
<dbReference type="Proteomes" id="UP001396334">
    <property type="component" value="Unassembled WGS sequence"/>
</dbReference>
<dbReference type="InterPro" id="IPR005299">
    <property type="entry name" value="MeTrfase_7"/>
</dbReference>
<dbReference type="Pfam" id="PF03492">
    <property type="entry name" value="Methyltransf_7"/>
    <property type="match status" value="1"/>
</dbReference>
<proteinExistence type="predicted"/>
<dbReference type="InterPro" id="IPR029063">
    <property type="entry name" value="SAM-dependent_MTases_sf"/>
</dbReference>
<dbReference type="EMBL" id="JBBPBN010000035">
    <property type="protein sequence ID" value="KAK9001821.1"/>
    <property type="molecule type" value="Genomic_DNA"/>
</dbReference>
<protein>
    <recommendedName>
        <fullName evidence="3">Jasmonate O-methyltransferase</fullName>
    </recommendedName>
</protein>
<dbReference type="PANTHER" id="PTHR31009">
    <property type="entry name" value="S-ADENOSYL-L-METHIONINE:CARBOXYL METHYLTRANSFERASE FAMILY PROTEIN"/>
    <property type="match status" value="1"/>
</dbReference>
<reference evidence="1 2" key="1">
    <citation type="journal article" date="2024" name="G3 (Bethesda)">
        <title>Genome assembly of Hibiscus sabdariffa L. provides insights into metabolisms of medicinal natural products.</title>
        <authorList>
            <person name="Kim T."/>
        </authorList>
    </citation>
    <scope>NUCLEOTIDE SEQUENCE [LARGE SCALE GENOMIC DNA]</scope>
    <source>
        <strain evidence="1">TK-2024</strain>
        <tissue evidence="1">Old leaves</tissue>
    </source>
</reference>
<dbReference type="SUPFAM" id="SSF53335">
    <property type="entry name" value="S-adenosyl-L-methionine-dependent methyltransferases"/>
    <property type="match status" value="1"/>
</dbReference>